<name>A0A1G2FFD9_9BACT</name>
<proteinExistence type="predicted"/>
<organism evidence="1 2">
    <name type="scientific">Candidatus Portnoybacteria bacterium RIFCSPHIGHO2_12_FULL_38_9</name>
    <dbReference type="NCBI Taxonomy" id="1801997"/>
    <lineage>
        <taxon>Bacteria</taxon>
        <taxon>Candidatus Portnoyibacteriota</taxon>
    </lineage>
</organism>
<sequence>MERGKETKVDNPDFLIDKRIVFNLIDEIIDKIISILRKKRLPVGWSWRETSNEISFIIETFEGLKKKIIEYKQV</sequence>
<evidence type="ECO:0000313" key="2">
    <source>
        <dbReference type="Proteomes" id="UP000177061"/>
    </source>
</evidence>
<evidence type="ECO:0000313" key="1">
    <source>
        <dbReference type="EMBL" id="OGZ36522.1"/>
    </source>
</evidence>
<dbReference type="AlphaFoldDB" id="A0A1G2FFD9"/>
<dbReference type="STRING" id="1801997.A3J64_02770"/>
<dbReference type="Proteomes" id="UP000177061">
    <property type="component" value="Unassembled WGS sequence"/>
</dbReference>
<accession>A0A1G2FFD9</accession>
<gene>
    <name evidence="1" type="ORF">A3J64_02770</name>
</gene>
<dbReference type="EMBL" id="MHNB01000025">
    <property type="protein sequence ID" value="OGZ36522.1"/>
    <property type="molecule type" value="Genomic_DNA"/>
</dbReference>
<protein>
    <submittedName>
        <fullName evidence="1">Uncharacterized protein</fullName>
    </submittedName>
</protein>
<comment type="caution">
    <text evidence="1">The sequence shown here is derived from an EMBL/GenBank/DDBJ whole genome shotgun (WGS) entry which is preliminary data.</text>
</comment>
<reference evidence="1 2" key="1">
    <citation type="journal article" date="2016" name="Nat. Commun.">
        <title>Thousands of microbial genomes shed light on interconnected biogeochemical processes in an aquifer system.</title>
        <authorList>
            <person name="Anantharaman K."/>
            <person name="Brown C.T."/>
            <person name="Hug L.A."/>
            <person name="Sharon I."/>
            <person name="Castelle C.J."/>
            <person name="Probst A.J."/>
            <person name="Thomas B.C."/>
            <person name="Singh A."/>
            <person name="Wilkins M.J."/>
            <person name="Karaoz U."/>
            <person name="Brodie E.L."/>
            <person name="Williams K.H."/>
            <person name="Hubbard S.S."/>
            <person name="Banfield J.F."/>
        </authorList>
    </citation>
    <scope>NUCLEOTIDE SEQUENCE [LARGE SCALE GENOMIC DNA]</scope>
</reference>